<evidence type="ECO:0000256" key="2">
    <source>
        <dbReference type="ARBA" id="ARBA00023125"/>
    </source>
</evidence>
<dbReference type="PANTHER" id="PTHR30146">
    <property type="entry name" value="LACI-RELATED TRANSCRIPTIONAL REPRESSOR"/>
    <property type="match status" value="1"/>
</dbReference>
<comment type="caution">
    <text evidence="6">The sequence shown here is derived from an EMBL/GenBank/DDBJ whole genome shotgun (WGS) entry which is preliminary data.</text>
</comment>
<dbReference type="InterPro" id="IPR028082">
    <property type="entry name" value="Peripla_BP_I"/>
</dbReference>
<accession>A0A150MT78</accession>
<dbReference type="PANTHER" id="PTHR30146:SF109">
    <property type="entry name" value="HTH-TYPE TRANSCRIPTIONAL REGULATOR GALS"/>
    <property type="match status" value="1"/>
</dbReference>
<feature type="domain" description="Transcriptional regulator LacI/GalR-like sensor" evidence="5">
    <location>
        <begin position="4"/>
        <end position="77"/>
    </location>
</feature>
<dbReference type="Proteomes" id="UP000075424">
    <property type="component" value="Unassembled WGS sequence"/>
</dbReference>
<proteinExistence type="predicted"/>
<protein>
    <recommendedName>
        <fullName evidence="5">Transcriptional regulator LacI/GalR-like sensor domain-containing protein</fullName>
    </recommendedName>
</protein>
<dbReference type="AlphaFoldDB" id="A0A150MT78"/>
<organism evidence="6 7">
    <name type="scientific">Geobacillus stearothermophilus</name>
    <name type="common">Bacillus stearothermophilus</name>
    <dbReference type="NCBI Taxonomy" id="1422"/>
    <lineage>
        <taxon>Bacteria</taxon>
        <taxon>Bacillati</taxon>
        <taxon>Bacillota</taxon>
        <taxon>Bacilli</taxon>
        <taxon>Bacillales</taxon>
        <taxon>Anoxybacillaceae</taxon>
        <taxon>Geobacillus</taxon>
    </lineage>
</organism>
<dbReference type="Pfam" id="PF13377">
    <property type="entry name" value="Peripla_BP_3"/>
    <property type="match status" value="1"/>
</dbReference>
<name>A0A150MT78_GEOSE</name>
<dbReference type="InterPro" id="IPR046335">
    <property type="entry name" value="LacI/GalR-like_sensor"/>
</dbReference>
<dbReference type="GO" id="GO:0003700">
    <property type="term" value="F:DNA-binding transcription factor activity"/>
    <property type="evidence" value="ECO:0007669"/>
    <property type="project" value="TreeGrafter"/>
</dbReference>
<sequence length="84" mass="9239">MLGLKEEGIVPGRDIAVVGFDNIQESALFQPPLTTVAAFPEKIGAYAAKQLHERMKGDASAPKRTILHPELVIRQSSGKREEKR</sequence>
<evidence type="ECO:0000256" key="4">
    <source>
        <dbReference type="SAM" id="MobiDB-lite"/>
    </source>
</evidence>
<evidence type="ECO:0000256" key="3">
    <source>
        <dbReference type="ARBA" id="ARBA00023163"/>
    </source>
</evidence>
<keyword evidence="1" id="KW-0805">Transcription regulation</keyword>
<evidence type="ECO:0000313" key="7">
    <source>
        <dbReference type="Proteomes" id="UP000075424"/>
    </source>
</evidence>
<reference evidence="6 7" key="1">
    <citation type="submission" date="2016-01" db="EMBL/GenBank/DDBJ databases">
        <title>Draft Genome Sequences of Seven Thermophilic Sporeformers Isolated from Foods.</title>
        <authorList>
            <person name="Berendsen E.M."/>
            <person name="Wells-Bennik M.H."/>
            <person name="Krawcyk A.O."/>
            <person name="De Jong A."/>
            <person name="Holsappel S."/>
            <person name="Eijlander R.T."/>
            <person name="Kuipers O.P."/>
        </authorList>
    </citation>
    <scope>NUCLEOTIDE SEQUENCE [LARGE SCALE GENOMIC DNA]</scope>
    <source>
        <strain evidence="6 7">B4109</strain>
    </source>
</reference>
<keyword evidence="2" id="KW-0238">DNA-binding</keyword>
<keyword evidence="3" id="KW-0804">Transcription</keyword>
<evidence type="ECO:0000256" key="1">
    <source>
        <dbReference type="ARBA" id="ARBA00023015"/>
    </source>
</evidence>
<evidence type="ECO:0000313" key="6">
    <source>
        <dbReference type="EMBL" id="KYD27535.1"/>
    </source>
</evidence>
<dbReference type="SUPFAM" id="SSF53822">
    <property type="entry name" value="Periplasmic binding protein-like I"/>
    <property type="match status" value="1"/>
</dbReference>
<dbReference type="Gene3D" id="3.40.50.2300">
    <property type="match status" value="2"/>
</dbReference>
<dbReference type="EMBL" id="LQYV01000044">
    <property type="protein sequence ID" value="KYD27535.1"/>
    <property type="molecule type" value="Genomic_DNA"/>
</dbReference>
<dbReference type="GO" id="GO:0000976">
    <property type="term" value="F:transcription cis-regulatory region binding"/>
    <property type="evidence" value="ECO:0007669"/>
    <property type="project" value="TreeGrafter"/>
</dbReference>
<dbReference type="PATRIC" id="fig|1422.18.peg.2899"/>
<evidence type="ECO:0000259" key="5">
    <source>
        <dbReference type="Pfam" id="PF13377"/>
    </source>
</evidence>
<feature type="region of interest" description="Disordered" evidence="4">
    <location>
        <begin position="55"/>
        <end position="84"/>
    </location>
</feature>
<gene>
    <name evidence="6" type="ORF">B4109_1658</name>
</gene>